<name>A0A932CNU1_UNCTE</name>
<dbReference type="InterPro" id="IPR008217">
    <property type="entry name" value="Ccc1_fam"/>
</dbReference>
<comment type="subcellular location">
    <subcellularLocation>
        <location evidence="1">Endomembrane system</location>
        <topology evidence="1">Multi-pass membrane protein</topology>
    </subcellularLocation>
</comment>
<protein>
    <submittedName>
        <fullName evidence="6">VIT1/CCC1 transporter family protein</fullName>
    </submittedName>
</protein>
<dbReference type="GO" id="GO:0012505">
    <property type="term" value="C:endomembrane system"/>
    <property type="evidence" value="ECO:0007669"/>
    <property type="project" value="UniProtKB-SubCell"/>
</dbReference>
<dbReference type="Proteomes" id="UP000769766">
    <property type="component" value="Unassembled WGS sequence"/>
</dbReference>
<gene>
    <name evidence="6" type="ORF">HYY20_07880</name>
</gene>
<dbReference type="GO" id="GO:0005384">
    <property type="term" value="F:manganese ion transmembrane transporter activity"/>
    <property type="evidence" value="ECO:0007669"/>
    <property type="project" value="InterPro"/>
</dbReference>
<accession>A0A932CNU1</accession>
<comment type="caution">
    <text evidence="6">The sequence shown here is derived from an EMBL/GenBank/DDBJ whole genome shotgun (WGS) entry which is preliminary data.</text>
</comment>
<dbReference type="AlphaFoldDB" id="A0A932CNU1"/>
<dbReference type="EMBL" id="JACPRF010000235">
    <property type="protein sequence ID" value="MBI2876785.1"/>
    <property type="molecule type" value="Genomic_DNA"/>
</dbReference>
<evidence type="ECO:0000313" key="6">
    <source>
        <dbReference type="EMBL" id="MBI2876785.1"/>
    </source>
</evidence>
<evidence type="ECO:0000256" key="3">
    <source>
        <dbReference type="ARBA" id="ARBA00022989"/>
    </source>
</evidence>
<feature type="transmembrane region" description="Helical" evidence="5">
    <location>
        <begin position="59"/>
        <end position="82"/>
    </location>
</feature>
<evidence type="ECO:0000313" key="7">
    <source>
        <dbReference type="Proteomes" id="UP000769766"/>
    </source>
</evidence>
<dbReference type="PANTHER" id="PTHR31851">
    <property type="entry name" value="FE(2+)/MN(2+) TRANSPORTER PCL1"/>
    <property type="match status" value="1"/>
</dbReference>
<evidence type="ECO:0000256" key="2">
    <source>
        <dbReference type="ARBA" id="ARBA00022692"/>
    </source>
</evidence>
<dbReference type="Pfam" id="PF01988">
    <property type="entry name" value="VIT1"/>
    <property type="match status" value="1"/>
</dbReference>
<feature type="transmembrane region" description="Helical" evidence="5">
    <location>
        <begin position="164"/>
        <end position="183"/>
    </location>
</feature>
<proteinExistence type="predicted"/>
<keyword evidence="3 5" id="KW-1133">Transmembrane helix</keyword>
<dbReference type="GO" id="GO:0030026">
    <property type="term" value="P:intracellular manganese ion homeostasis"/>
    <property type="evidence" value="ECO:0007669"/>
    <property type="project" value="InterPro"/>
</dbReference>
<evidence type="ECO:0000256" key="1">
    <source>
        <dbReference type="ARBA" id="ARBA00004127"/>
    </source>
</evidence>
<keyword evidence="2 5" id="KW-0812">Transmembrane</keyword>
<feature type="transmembrane region" description="Helical" evidence="5">
    <location>
        <begin position="189"/>
        <end position="211"/>
    </location>
</feature>
<evidence type="ECO:0000256" key="4">
    <source>
        <dbReference type="ARBA" id="ARBA00023136"/>
    </source>
</evidence>
<keyword evidence="4 5" id="KW-0472">Membrane</keyword>
<feature type="transmembrane region" description="Helical" evidence="5">
    <location>
        <begin position="223"/>
        <end position="241"/>
    </location>
</feature>
<reference evidence="6" key="1">
    <citation type="submission" date="2020-07" db="EMBL/GenBank/DDBJ databases">
        <title>Huge and variable diversity of episymbiotic CPR bacteria and DPANN archaea in groundwater ecosystems.</title>
        <authorList>
            <person name="He C.Y."/>
            <person name="Keren R."/>
            <person name="Whittaker M."/>
            <person name="Farag I.F."/>
            <person name="Doudna J."/>
            <person name="Cate J.H.D."/>
            <person name="Banfield J.F."/>
        </authorList>
    </citation>
    <scope>NUCLEOTIDE SEQUENCE</scope>
    <source>
        <strain evidence="6">NC_groundwater_672_Ag_B-0.1um_62_36</strain>
    </source>
</reference>
<evidence type="ECO:0000256" key="5">
    <source>
        <dbReference type="SAM" id="Phobius"/>
    </source>
</evidence>
<organism evidence="6 7">
    <name type="scientific">Tectimicrobiota bacterium</name>
    <dbReference type="NCBI Taxonomy" id="2528274"/>
    <lineage>
        <taxon>Bacteria</taxon>
        <taxon>Pseudomonadati</taxon>
        <taxon>Nitrospinota/Tectimicrobiota group</taxon>
        <taxon>Candidatus Tectimicrobiota</taxon>
    </lineage>
</organism>
<sequence length="247" mass="26945">MLKELEQDSPLYYAHESWHTPQGRAIREVIFGANDGLITTVGFVSGLSGSQLVVANGSILLIAGLAEVIAGAISMAIGAYLSTKSQREFFEKEIATEMREIEENPQRERQEIREIYAARGFSPEEIEILVRRITVDKRQTLRFMVREELGLIPEAFDSPAKNGLLMGLSFVLGAFPPLLPYLFMPALRALPISLALAVLALFGFGVGKTYFTKKHWMTSGLEVVGLGGLAAGIGYLGGWAVSRLLAG</sequence>